<evidence type="ECO:0000313" key="1">
    <source>
        <dbReference type="EMBL" id="PIQ75351.1"/>
    </source>
</evidence>
<dbReference type="GO" id="GO:0000774">
    <property type="term" value="F:adenyl-nucleotide exchange factor activity"/>
    <property type="evidence" value="ECO:0007669"/>
    <property type="project" value="InterPro"/>
</dbReference>
<dbReference type="Proteomes" id="UP000229317">
    <property type="component" value="Unassembled WGS sequence"/>
</dbReference>
<gene>
    <name evidence="1" type="ORF">COV84_01700</name>
</gene>
<dbReference type="InterPro" id="IPR000740">
    <property type="entry name" value="GrpE"/>
</dbReference>
<accession>A0A2H0KT66</accession>
<dbReference type="EMBL" id="PCVO01000025">
    <property type="protein sequence ID" value="PIQ75351.1"/>
    <property type="molecule type" value="Genomic_DNA"/>
</dbReference>
<dbReference type="GO" id="GO:0006457">
    <property type="term" value="P:protein folding"/>
    <property type="evidence" value="ECO:0007669"/>
    <property type="project" value="InterPro"/>
</dbReference>
<evidence type="ECO:0000313" key="2">
    <source>
        <dbReference type="Proteomes" id="UP000229317"/>
    </source>
</evidence>
<proteinExistence type="predicted"/>
<dbReference type="AlphaFoldDB" id="A0A2H0KT66"/>
<comment type="caution">
    <text evidence="1">The sequence shown here is derived from an EMBL/GenBank/DDBJ whole genome shotgun (WGS) entry which is preliminary data.</text>
</comment>
<dbReference type="GO" id="GO:0051087">
    <property type="term" value="F:protein-folding chaperone binding"/>
    <property type="evidence" value="ECO:0007669"/>
    <property type="project" value="InterPro"/>
</dbReference>
<protein>
    <submittedName>
        <fullName evidence="1">Uncharacterized protein</fullName>
    </submittedName>
</protein>
<dbReference type="GO" id="GO:0042803">
    <property type="term" value="F:protein homodimerization activity"/>
    <property type="evidence" value="ECO:0007669"/>
    <property type="project" value="InterPro"/>
</dbReference>
<name>A0A2H0KT66_9BACT</name>
<reference evidence="1 2" key="1">
    <citation type="submission" date="2017-09" db="EMBL/GenBank/DDBJ databases">
        <title>Depth-based differentiation of microbial function through sediment-hosted aquifers and enrichment of novel symbionts in the deep terrestrial subsurface.</title>
        <authorList>
            <person name="Probst A.J."/>
            <person name="Ladd B."/>
            <person name="Jarett J.K."/>
            <person name="Geller-Mcgrath D.E."/>
            <person name="Sieber C.M."/>
            <person name="Emerson J.B."/>
            <person name="Anantharaman K."/>
            <person name="Thomas B.C."/>
            <person name="Malmstrom R."/>
            <person name="Stieglmeier M."/>
            <person name="Klingl A."/>
            <person name="Woyke T."/>
            <person name="Ryan C.M."/>
            <person name="Banfield J.F."/>
        </authorList>
    </citation>
    <scope>NUCLEOTIDE SEQUENCE [LARGE SCALE GENOMIC DNA]</scope>
    <source>
        <strain evidence="1">CG11_big_fil_rev_8_21_14_0_20_40_15</strain>
    </source>
</reference>
<dbReference type="Pfam" id="PF01025">
    <property type="entry name" value="GrpE"/>
    <property type="match status" value="1"/>
</dbReference>
<sequence length="222" mass="27129">MKHQIENNSYSEAKNIKEEVALFLDSLDRHNVKTDLSIYKEELGEILYRKGIEYDPTKRPEFPEKDRAILEPLWNFRKELDEWNTFTEPIVRDYRKRIFEYLYSTFGVVENKPNDGEKLNSKEHRAVTVEETSNQFLDKLIKKVIKPGYKIDDKLYEYYKESFLAEDKQKQEEFRKIKDEIPREEFDKKYDEYLKWKKRYEFTKTIRPADVVMYKYKPESQK</sequence>
<organism evidence="1 2">
    <name type="scientific">Candidatus Portnoybacteria bacterium CG11_big_fil_rev_8_21_14_0_20_40_15</name>
    <dbReference type="NCBI Taxonomy" id="1974817"/>
    <lineage>
        <taxon>Bacteria</taxon>
        <taxon>Candidatus Portnoyibacteriota</taxon>
    </lineage>
</organism>